<protein>
    <submittedName>
        <fullName evidence="1">Uncharacterized protein</fullName>
    </submittedName>
</protein>
<comment type="caution">
    <text evidence="1">The sequence shown here is derived from an EMBL/GenBank/DDBJ whole genome shotgun (WGS) entry which is preliminary data.</text>
</comment>
<keyword evidence="2" id="KW-1185">Reference proteome</keyword>
<proteinExistence type="predicted"/>
<evidence type="ECO:0000313" key="2">
    <source>
        <dbReference type="Proteomes" id="UP000266673"/>
    </source>
</evidence>
<dbReference type="Proteomes" id="UP000266673">
    <property type="component" value="Unassembled WGS sequence"/>
</dbReference>
<gene>
    <name evidence="1" type="ORF">C2G38_2056628</name>
</gene>
<evidence type="ECO:0000313" key="1">
    <source>
        <dbReference type="EMBL" id="RIB29488.1"/>
    </source>
</evidence>
<sequence length="110" mass="13063">MVQYYWLFSNIYRLFQGLKRLVWCFCKVHLYIILSSLKYKTIYKYSACQCGIHVKYICQSFSTLRSMFTSTSDNAFPPSDPILFDNRFNSSRVVFVVKASCPTVCFFFFF</sequence>
<dbReference type="EMBL" id="QKWP01000037">
    <property type="protein sequence ID" value="RIB29488.1"/>
    <property type="molecule type" value="Genomic_DNA"/>
</dbReference>
<name>A0A397W5F9_9GLOM</name>
<accession>A0A397W5F9</accession>
<dbReference type="AlphaFoldDB" id="A0A397W5F9"/>
<reference evidence="1 2" key="1">
    <citation type="submission" date="2018-06" db="EMBL/GenBank/DDBJ databases">
        <title>Comparative genomics reveals the genomic features of Rhizophagus irregularis, R. cerebriforme, R. diaphanum and Gigaspora rosea, and their symbiotic lifestyle signature.</title>
        <authorList>
            <person name="Morin E."/>
            <person name="San Clemente H."/>
            <person name="Chen E.C.H."/>
            <person name="De La Providencia I."/>
            <person name="Hainaut M."/>
            <person name="Kuo A."/>
            <person name="Kohler A."/>
            <person name="Murat C."/>
            <person name="Tang N."/>
            <person name="Roy S."/>
            <person name="Loubradou J."/>
            <person name="Henrissat B."/>
            <person name="Grigoriev I.V."/>
            <person name="Corradi N."/>
            <person name="Roux C."/>
            <person name="Martin F.M."/>
        </authorList>
    </citation>
    <scope>NUCLEOTIDE SEQUENCE [LARGE SCALE GENOMIC DNA]</scope>
    <source>
        <strain evidence="1 2">DAOM 194757</strain>
    </source>
</reference>
<organism evidence="1 2">
    <name type="scientific">Gigaspora rosea</name>
    <dbReference type="NCBI Taxonomy" id="44941"/>
    <lineage>
        <taxon>Eukaryota</taxon>
        <taxon>Fungi</taxon>
        <taxon>Fungi incertae sedis</taxon>
        <taxon>Mucoromycota</taxon>
        <taxon>Glomeromycotina</taxon>
        <taxon>Glomeromycetes</taxon>
        <taxon>Diversisporales</taxon>
        <taxon>Gigasporaceae</taxon>
        <taxon>Gigaspora</taxon>
    </lineage>
</organism>